<dbReference type="InterPro" id="IPR031161">
    <property type="entry name" value="Peptidase_M60_dom"/>
</dbReference>
<proteinExistence type="predicted"/>
<name>A0A3B0BX63_9BACL</name>
<dbReference type="Gene3D" id="1.10.390.30">
    <property type="entry name" value="Peptidase M60, enhancin-like domain 3"/>
    <property type="match status" value="1"/>
</dbReference>
<dbReference type="InterPro" id="IPR042279">
    <property type="entry name" value="Pep_M60_3"/>
</dbReference>
<dbReference type="PROSITE" id="PS51723">
    <property type="entry name" value="PEPTIDASE_M60"/>
    <property type="match status" value="1"/>
</dbReference>
<dbReference type="EMBL" id="RBAH01000020">
    <property type="protein sequence ID" value="RKN77131.1"/>
    <property type="molecule type" value="Genomic_DNA"/>
</dbReference>
<evidence type="ECO:0000313" key="2">
    <source>
        <dbReference type="EMBL" id="RKN77131.1"/>
    </source>
</evidence>
<dbReference type="Gene3D" id="2.60.120.1250">
    <property type="entry name" value="Peptidase M60, enhancin-like domain 1"/>
    <property type="match status" value="1"/>
</dbReference>
<reference evidence="2 3" key="1">
    <citation type="journal article" date="2007" name="Int. J. Syst. Evol. Microbiol.">
        <title>Paenibacillus ginsengarvi sp. nov., isolated from soil from ginseng cultivation.</title>
        <authorList>
            <person name="Yoon M.H."/>
            <person name="Ten L.N."/>
            <person name="Im W.T."/>
        </authorList>
    </citation>
    <scope>NUCLEOTIDE SEQUENCE [LARGE SCALE GENOMIC DNA]</scope>
    <source>
        <strain evidence="2 3">KCTC 13059</strain>
    </source>
</reference>
<comment type="caution">
    <text evidence="2">The sequence shown here is derived from an EMBL/GenBank/DDBJ whole genome shotgun (WGS) entry which is preliminary data.</text>
</comment>
<evidence type="ECO:0000313" key="3">
    <source>
        <dbReference type="Proteomes" id="UP000282311"/>
    </source>
</evidence>
<dbReference type="InterPro" id="IPR051244">
    <property type="entry name" value="TCAF"/>
</dbReference>
<dbReference type="SMART" id="SM01276">
    <property type="entry name" value="M60-like"/>
    <property type="match status" value="1"/>
</dbReference>
<protein>
    <recommendedName>
        <fullName evidence="1">Peptidase M60 domain-containing protein</fullName>
    </recommendedName>
</protein>
<accession>A0A3B0BX63</accession>
<dbReference type="InterPro" id="IPR035423">
    <property type="entry name" value="M60-like_N"/>
</dbReference>
<dbReference type="Pfam" id="PF13402">
    <property type="entry name" value="Peptidase_M60"/>
    <property type="match status" value="1"/>
</dbReference>
<dbReference type="Gene3D" id="3.40.390.80">
    <property type="entry name" value="Peptidase M60, enhancin-like domain 2"/>
    <property type="match status" value="1"/>
</dbReference>
<sequence length="753" mass="83719">MRFMNKLDAELSFFYRELTGIPTFAETGGVTAVGEEAFPVAAGRSTPFIAAARYGEGRIVAAGHESYFDLSQDADGMQPFMRNLVEWLLQDSSSTLTGQIDILTPSSREAESSSSWSLVRIADWAEERPDPRTYPIAWLDESLRDTDIPFVEDYIKSGGAAIVAVKGWELEEKPSVIGRPLRLSDYPLQRLLNKAGLGLLGNVAVWSGGDPLPRLTAERAAHAHALCLLEKARSVEAGTLSIEDIPIGPADANVKQKTEAVMAVLSRTIESLTDASGLYGCIREDEQGLADVPLPLDRSSMPYTGALLVRRFKMASLAEDGGKSPYADLFPGKVAESADVIRNWRVLVDFGYDDLGYLRTLYAPGNWQSTGLYAPAGQPITIDVPEGADDLDVQIGSHTDTLFHLSKWDRAPLVALRQKLSPGLNKLSSPYGGLVYFIPTRPKPGTVATVTVSGAVRAPYFVLGQTSDEEWTRSLRSAPAPVAELQGTRIILTIPSDCVRELENPRQLMADWDAMIGKFDELIGVSPDKPLPHRSPNRPHRIVADRQISAGYMHAGYPIMIPIEPAGRDATDFAKVRDVKSGWGFWHELGHNYQQVPWFWGLIVEVTVNLHSLHMQDHYGNRSRLFTTDKEGRTHYDNALEFVSSGKPDKHFGDIGFFERLVMIRQLQLKYGIDFYTRLHIAYRELPEHDIPRTDQQKLDRLVVMMSKVSGNCLLTFFAKWGWPYSDEARAEVTALGLPEPDAEFWMWKEPGE</sequence>
<dbReference type="PANTHER" id="PTHR15730">
    <property type="entry name" value="EXPERIMENTAL AUTOIMMUNE PROSTATITIS ANTIGEN 2-RELATED"/>
    <property type="match status" value="1"/>
</dbReference>
<dbReference type="OrthoDB" id="197688at2"/>
<dbReference type="AlphaFoldDB" id="A0A3B0BX63"/>
<evidence type="ECO:0000259" key="1">
    <source>
        <dbReference type="PROSITE" id="PS51723"/>
    </source>
</evidence>
<dbReference type="Pfam" id="PF17291">
    <property type="entry name" value="M60-like_N"/>
    <property type="match status" value="1"/>
</dbReference>
<dbReference type="Proteomes" id="UP000282311">
    <property type="component" value="Unassembled WGS sequence"/>
</dbReference>
<keyword evidence="3" id="KW-1185">Reference proteome</keyword>
<gene>
    <name evidence="2" type="ORF">D7M11_24225</name>
</gene>
<feature type="domain" description="Peptidase M60" evidence="1">
    <location>
        <begin position="365"/>
        <end position="672"/>
    </location>
</feature>
<dbReference type="PANTHER" id="PTHR15730:SF5">
    <property type="entry name" value="SI:CH211-210B2.2-RELATED"/>
    <property type="match status" value="1"/>
</dbReference>
<organism evidence="2 3">
    <name type="scientific">Paenibacillus ginsengarvi</name>
    <dbReference type="NCBI Taxonomy" id="400777"/>
    <lineage>
        <taxon>Bacteria</taxon>
        <taxon>Bacillati</taxon>
        <taxon>Bacillota</taxon>
        <taxon>Bacilli</taxon>
        <taxon>Bacillales</taxon>
        <taxon>Paenibacillaceae</taxon>
        <taxon>Paenibacillus</taxon>
    </lineage>
</organism>